<dbReference type="EMBL" id="GISG01129477">
    <property type="protein sequence ID" value="MBA4642691.1"/>
    <property type="molecule type" value="Transcribed_RNA"/>
</dbReference>
<reference evidence="2" key="1">
    <citation type="journal article" date="2013" name="J. Plant Res.">
        <title>Effect of fungi and light on seed germination of three Opuntia species from semiarid lands of central Mexico.</title>
        <authorList>
            <person name="Delgado-Sanchez P."/>
            <person name="Jimenez-Bremont J.F."/>
            <person name="Guerrero-Gonzalez Mde L."/>
            <person name="Flores J."/>
        </authorList>
    </citation>
    <scope>NUCLEOTIDE SEQUENCE</scope>
    <source>
        <tissue evidence="2">Cladode</tissue>
    </source>
</reference>
<evidence type="ECO:0000313" key="2">
    <source>
        <dbReference type="EMBL" id="MBA4642691.1"/>
    </source>
</evidence>
<dbReference type="InterPro" id="IPR053342">
    <property type="entry name" value="Exosome_cofactor/PTGS_suppr"/>
</dbReference>
<dbReference type="PANTHER" id="PTHR37260:SF2">
    <property type="entry name" value="PROTEIN ECERIFERUM 16"/>
    <property type="match status" value="1"/>
</dbReference>
<accession>A0A7C8ZHV7</accession>
<protein>
    <submittedName>
        <fullName evidence="2">Uncharacterized protein</fullName>
    </submittedName>
</protein>
<feature type="region of interest" description="Disordered" evidence="1">
    <location>
        <begin position="1"/>
        <end position="112"/>
    </location>
</feature>
<dbReference type="PANTHER" id="PTHR37260">
    <property type="entry name" value="PHOSPHORELAY PROTEIN"/>
    <property type="match status" value="1"/>
</dbReference>
<feature type="compositionally biased region" description="Low complexity" evidence="1">
    <location>
        <begin position="403"/>
        <end position="422"/>
    </location>
</feature>
<sequence>MDIKAMAKSKRSHTRHHQPRKHPHPSKTPAPSSSSSASADSADPKLAKKEVRERKRAVQPPSLPSNWDRYEDEGSDDGERPVAELSIGSASGEPSRLTDSKAKAVPEEVKPKSKGANFGELIAQAKESRSSYAPSFHETLPDFCQGLGPLLSVRGESILSWEGGDDFLADEEATTTQEAPFLRLDLQDLTEQLAKIDLAERLFIEPDLLLPELRAREANESDHEMLLDKSEKQKKVRVPETFDELLSLYLEEEQNAEQDEDKEDGKSVTAAISTSSLDQDCSANMAGSKLDDIVFQDGRETSSITLVTEKDSKSSSVFEAAAAEADLDMLLNSFSETKLLDSSASESEVATSKKQPETRLPSREDSSLDIPITNSLDDALDNLLEETSTEDHKGSLSHSTEIKTTSFEFPSSTSSSHPSSKSKVLEDFDSWFDTI</sequence>
<feature type="compositionally biased region" description="Polar residues" evidence="1">
    <location>
        <begin position="340"/>
        <end position="353"/>
    </location>
</feature>
<reference evidence="2" key="2">
    <citation type="submission" date="2020-07" db="EMBL/GenBank/DDBJ databases">
        <authorList>
            <person name="Vera ALvarez R."/>
            <person name="Arias-Moreno D.M."/>
            <person name="Jimenez-Jacinto V."/>
            <person name="Jimenez-Bremont J.F."/>
            <person name="Swaminathan K."/>
            <person name="Moose S.P."/>
            <person name="Guerrero-Gonzalez M.L."/>
            <person name="Marino-Ramirez L."/>
            <person name="Landsman D."/>
            <person name="Rodriguez-Kessler M."/>
            <person name="Delgado-Sanchez P."/>
        </authorList>
    </citation>
    <scope>NUCLEOTIDE SEQUENCE</scope>
    <source>
        <tissue evidence="2">Cladode</tissue>
    </source>
</reference>
<feature type="compositionally biased region" description="Low complexity" evidence="1">
    <location>
        <begin position="27"/>
        <end position="41"/>
    </location>
</feature>
<feature type="compositionally biased region" description="Acidic residues" evidence="1">
    <location>
        <begin position="378"/>
        <end position="388"/>
    </location>
</feature>
<proteinExistence type="predicted"/>
<feature type="compositionally biased region" description="Basic and acidic residues" evidence="1">
    <location>
        <begin position="42"/>
        <end position="53"/>
    </location>
</feature>
<feature type="region of interest" description="Disordered" evidence="1">
    <location>
        <begin position="340"/>
        <end position="423"/>
    </location>
</feature>
<name>A0A7C8ZHV7_OPUST</name>
<feature type="compositionally biased region" description="Basic and acidic residues" evidence="1">
    <location>
        <begin position="354"/>
        <end position="366"/>
    </location>
</feature>
<evidence type="ECO:0000256" key="1">
    <source>
        <dbReference type="SAM" id="MobiDB-lite"/>
    </source>
</evidence>
<dbReference type="AlphaFoldDB" id="A0A7C8ZHV7"/>
<feature type="compositionally biased region" description="Basic residues" evidence="1">
    <location>
        <begin position="7"/>
        <end position="25"/>
    </location>
</feature>
<feature type="compositionally biased region" description="Basic and acidic residues" evidence="1">
    <location>
        <begin position="96"/>
        <end position="111"/>
    </location>
</feature>
<organism evidence="2">
    <name type="scientific">Opuntia streptacantha</name>
    <name type="common">Prickly pear cactus</name>
    <name type="synonym">Opuntia cardona</name>
    <dbReference type="NCBI Taxonomy" id="393608"/>
    <lineage>
        <taxon>Eukaryota</taxon>
        <taxon>Viridiplantae</taxon>
        <taxon>Streptophyta</taxon>
        <taxon>Embryophyta</taxon>
        <taxon>Tracheophyta</taxon>
        <taxon>Spermatophyta</taxon>
        <taxon>Magnoliopsida</taxon>
        <taxon>eudicotyledons</taxon>
        <taxon>Gunneridae</taxon>
        <taxon>Pentapetalae</taxon>
        <taxon>Caryophyllales</taxon>
        <taxon>Cactineae</taxon>
        <taxon>Cactaceae</taxon>
        <taxon>Opuntioideae</taxon>
        <taxon>Opuntia</taxon>
    </lineage>
</organism>